<dbReference type="InterPro" id="IPR003848">
    <property type="entry name" value="DUF218"/>
</dbReference>
<dbReference type="GO" id="GO:0000270">
    <property type="term" value="P:peptidoglycan metabolic process"/>
    <property type="evidence" value="ECO:0007669"/>
    <property type="project" value="TreeGrafter"/>
</dbReference>
<proteinExistence type="predicted"/>
<reference evidence="3 4" key="1">
    <citation type="submission" date="2017-01" db="EMBL/GenBank/DDBJ databases">
        <authorList>
            <person name="Varghese N."/>
            <person name="Submissions S."/>
        </authorList>
    </citation>
    <scope>NUCLEOTIDE SEQUENCE [LARGE SCALE GENOMIC DNA]</scope>
    <source>
        <strain evidence="3 4">ATCC 35905</strain>
    </source>
</reference>
<name>A0A8G2CP54_ACIRU</name>
<evidence type="ECO:0000259" key="2">
    <source>
        <dbReference type="Pfam" id="PF02698"/>
    </source>
</evidence>
<dbReference type="InterPro" id="IPR051599">
    <property type="entry name" value="Cell_Envelope_Assoc"/>
</dbReference>
<organism evidence="3 4">
    <name type="scientific">Acidiphilium rubrum</name>
    <dbReference type="NCBI Taxonomy" id="526"/>
    <lineage>
        <taxon>Bacteria</taxon>
        <taxon>Pseudomonadati</taxon>
        <taxon>Pseudomonadota</taxon>
        <taxon>Alphaproteobacteria</taxon>
        <taxon>Acetobacterales</taxon>
        <taxon>Acidocellaceae</taxon>
        <taxon>Acidiphilium</taxon>
    </lineage>
</organism>
<keyword evidence="4" id="KW-1185">Reference proteome</keyword>
<feature type="transmembrane region" description="Helical" evidence="1">
    <location>
        <begin position="26"/>
        <end position="49"/>
    </location>
</feature>
<feature type="domain" description="DUF218" evidence="2">
    <location>
        <begin position="63"/>
        <end position="167"/>
    </location>
</feature>
<evidence type="ECO:0000313" key="4">
    <source>
        <dbReference type="Proteomes" id="UP000186308"/>
    </source>
</evidence>
<dbReference type="GO" id="GO:0005886">
    <property type="term" value="C:plasma membrane"/>
    <property type="evidence" value="ECO:0007669"/>
    <property type="project" value="TreeGrafter"/>
</dbReference>
<sequence length="218" mass="23704">MPPSMGLGRGVKPLRQRRRGPWLRRLLGLVLIAGLVWLIGFGWFLALVAGERPSTPMPHAGGIVVLTGGPDRVKAGLELLMAGAAPRLLISGAGVGTYLGDFTPRDGINAAAKAAAISLGHRATTTRGNAREAAAWVRRHRIGSLIVVTADYHMPRALLELRRQMPAVRLLAEPVRPPAMVHLDRWRSLRLLAAEFTKYVLVRFRLGGFAAHHIEAHL</sequence>
<evidence type="ECO:0000313" key="3">
    <source>
        <dbReference type="EMBL" id="SIR33944.1"/>
    </source>
</evidence>
<evidence type="ECO:0000256" key="1">
    <source>
        <dbReference type="SAM" id="Phobius"/>
    </source>
</evidence>
<dbReference type="AlphaFoldDB" id="A0A8G2CP54"/>
<dbReference type="EMBL" id="FTNE01000025">
    <property type="protein sequence ID" value="SIR33944.1"/>
    <property type="molecule type" value="Genomic_DNA"/>
</dbReference>
<dbReference type="InterPro" id="IPR014729">
    <property type="entry name" value="Rossmann-like_a/b/a_fold"/>
</dbReference>
<dbReference type="Gene3D" id="3.40.50.620">
    <property type="entry name" value="HUPs"/>
    <property type="match status" value="1"/>
</dbReference>
<dbReference type="Pfam" id="PF02698">
    <property type="entry name" value="DUF218"/>
    <property type="match status" value="1"/>
</dbReference>
<comment type="caution">
    <text evidence="3">The sequence shown here is derived from an EMBL/GenBank/DDBJ whole genome shotgun (WGS) entry which is preliminary data.</text>
</comment>
<dbReference type="OrthoDB" id="9812311at2"/>
<dbReference type="Proteomes" id="UP000186308">
    <property type="component" value="Unassembled WGS sequence"/>
</dbReference>
<protein>
    <submittedName>
        <fullName evidence="3">Uncharacterized SAM-binding protein YcdF, DUF218 family</fullName>
    </submittedName>
</protein>
<dbReference type="GO" id="GO:0043164">
    <property type="term" value="P:Gram-negative-bacterium-type cell wall biogenesis"/>
    <property type="evidence" value="ECO:0007669"/>
    <property type="project" value="TreeGrafter"/>
</dbReference>
<gene>
    <name evidence="3" type="ORF">SAMN05421828_12533</name>
</gene>
<keyword evidence="1" id="KW-1133">Transmembrane helix</keyword>
<keyword evidence="1" id="KW-0812">Transmembrane</keyword>
<dbReference type="PANTHER" id="PTHR30336:SF4">
    <property type="entry name" value="ENVELOPE BIOGENESIS FACTOR ELYC"/>
    <property type="match status" value="1"/>
</dbReference>
<dbReference type="PANTHER" id="PTHR30336">
    <property type="entry name" value="INNER MEMBRANE PROTEIN, PROBABLE PERMEASE"/>
    <property type="match status" value="1"/>
</dbReference>
<accession>A0A8G2CP54</accession>
<keyword evidence="1" id="KW-0472">Membrane</keyword>
<dbReference type="CDD" id="cd06259">
    <property type="entry name" value="YdcF-like"/>
    <property type="match status" value="1"/>
</dbReference>